<dbReference type="OMA" id="QEYESIN"/>
<dbReference type="AlphaFoldDB" id="A0A078A5B6"/>
<evidence type="ECO:0000313" key="8">
    <source>
        <dbReference type="Proteomes" id="UP000039865"/>
    </source>
</evidence>
<dbReference type="OrthoDB" id="60033at2759"/>
<feature type="region of interest" description="Disordered" evidence="5">
    <location>
        <begin position="1"/>
        <end position="34"/>
    </location>
</feature>
<sequence length="898" mass="102580">MKKGGAGGGQGGDENKIGSKFGRKRNKKGGEEDDTPIRTRVREFIEGKYITVLMSLTTIFALFGDDLRLWFTTKDADPLFYGGLSISFLLFSVEIMINSCVVDDFKYSFFFWLDMIATLSLIPDIAWVVEFIEILMGMAQDSQSADVFPGQTNNSSDASSKATKVVKSLRLIRLIRIIKLYKYAVKSNAEVEEAKLREQQKLSQNAQQAALKREMEPSRLGKALSDTTTRRVIIGVLGMLMILPLLTYSDSDFSSEYGLRKLFWYGRSNCANQQGNFECQRGKWITQDGWEEILREFIVAARGVETDELGRTLLWLYVPDFSKNGSMSEIDSVVDKQNRTEIYWEQDDLCSGFIVSSTNCNLRSNEMELISYNPIQCMSGQIGNCAELVAYARFNVQFQSQQEAYLQFATTIFTCFILTVASLTFSNDTEVIVIVPITKMVGIIKTLADDPLQKPDPPVIQEEDPNAKNDKNQMRTVELEKTIYRIGNLLQMAFGQLGALIIRENVSSGDGSLEIMIPGHRINVIFMVIRVNDFVEISDTLQENTTVFLNKVIKILHVCGEKWSGSANKNEGDKYLLTWKLPDIEESENEKNEQQLELRTEYADKSLITAVKIVSEIRRASELASFSKKPEIIKKFGPNYRPNLSFGLHMGWTIEGAIGSESKIDACYLSPHLQIAYRIEELCHHYDMQILITESIYNLMSLKARNTLRKIDVIIMNESKEPRGIYTFDLSFNNQEQMTIPDDHECGDLIKLQEYESINIESFKNKGVDYMFTLDSDIVGLQQHIQEFNPIFRQAFKCYISGDWQNAYESIERCLELWENDGPTKAIQVFMSYFQFNVPDTWNGYRDVDEKLNFDELNRYLEEQEEEEANNANPNASLQQQIPPRNIESQITMTTNKN</sequence>
<reference evidence="7 8" key="1">
    <citation type="submission" date="2014-06" db="EMBL/GenBank/DDBJ databases">
        <authorList>
            <person name="Swart Estienne"/>
        </authorList>
    </citation>
    <scope>NUCLEOTIDE SEQUENCE [LARGE SCALE GENOMIC DNA]</scope>
    <source>
        <strain evidence="7 8">130c</strain>
    </source>
</reference>
<feature type="compositionally biased region" description="Gly residues" evidence="5">
    <location>
        <begin position="1"/>
        <end position="12"/>
    </location>
</feature>
<feature type="transmembrane region" description="Helical" evidence="6">
    <location>
        <begin position="109"/>
        <end position="129"/>
    </location>
</feature>
<dbReference type="PANTHER" id="PTHR43336">
    <property type="entry name" value="OXYGEN SENSOR HISTIDINE KINASE RESPONSE REGULATOR DEVS/DOSS"/>
    <property type="match status" value="1"/>
</dbReference>
<dbReference type="EMBL" id="CCKQ01006136">
    <property type="protein sequence ID" value="CDW77425.1"/>
    <property type="molecule type" value="Genomic_DNA"/>
</dbReference>
<evidence type="ECO:0000256" key="5">
    <source>
        <dbReference type="SAM" id="MobiDB-lite"/>
    </source>
</evidence>
<name>A0A078A5B6_STYLE</name>
<evidence type="ECO:0000256" key="4">
    <source>
        <dbReference type="ARBA" id="ARBA00023136"/>
    </source>
</evidence>
<dbReference type="InParanoid" id="A0A078A5B6"/>
<dbReference type="InterPro" id="IPR029787">
    <property type="entry name" value="Nucleotide_cyclase"/>
</dbReference>
<dbReference type="Gene3D" id="1.20.120.350">
    <property type="entry name" value="Voltage-gated potassium channels. Chain C"/>
    <property type="match status" value="1"/>
</dbReference>
<evidence type="ECO:0000256" key="6">
    <source>
        <dbReference type="SAM" id="Phobius"/>
    </source>
</evidence>
<evidence type="ECO:0000256" key="2">
    <source>
        <dbReference type="ARBA" id="ARBA00022692"/>
    </source>
</evidence>
<keyword evidence="2 6" id="KW-0812">Transmembrane</keyword>
<proteinExistence type="predicted"/>
<feature type="transmembrane region" description="Helical" evidence="6">
    <location>
        <begin position="79"/>
        <end position="97"/>
    </location>
</feature>
<accession>A0A078A5B6</accession>
<feature type="transmembrane region" description="Helical" evidence="6">
    <location>
        <begin position="49"/>
        <end position="67"/>
    </location>
</feature>
<protein>
    <submittedName>
        <fullName evidence="7">Adenylyl cyclase</fullName>
    </submittedName>
</protein>
<dbReference type="InterPro" id="IPR027359">
    <property type="entry name" value="Volt_channel_dom_sf"/>
</dbReference>
<evidence type="ECO:0000256" key="1">
    <source>
        <dbReference type="ARBA" id="ARBA00004141"/>
    </source>
</evidence>
<feature type="compositionally biased region" description="Polar residues" evidence="5">
    <location>
        <begin position="877"/>
        <end position="898"/>
    </location>
</feature>
<dbReference type="PANTHER" id="PTHR43336:SF3">
    <property type="entry name" value="GUANYLATE CYCLASE DOMAIN-CONTAINING PROTEIN"/>
    <property type="match status" value="1"/>
</dbReference>
<dbReference type="SUPFAM" id="SSF55073">
    <property type="entry name" value="Nucleotide cyclase"/>
    <property type="match status" value="1"/>
</dbReference>
<feature type="region of interest" description="Disordered" evidence="5">
    <location>
        <begin position="864"/>
        <end position="898"/>
    </location>
</feature>
<comment type="subcellular location">
    <subcellularLocation>
        <location evidence="1">Membrane</location>
        <topology evidence="1">Multi-pass membrane protein</topology>
    </subcellularLocation>
</comment>
<keyword evidence="4 6" id="KW-0472">Membrane</keyword>
<dbReference type="Gene3D" id="3.30.70.1230">
    <property type="entry name" value="Nucleotide cyclase"/>
    <property type="match status" value="1"/>
</dbReference>
<dbReference type="GO" id="GO:0016020">
    <property type="term" value="C:membrane"/>
    <property type="evidence" value="ECO:0007669"/>
    <property type="project" value="UniProtKB-SubCell"/>
</dbReference>
<evidence type="ECO:0000256" key="3">
    <source>
        <dbReference type="ARBA" id="ARBA00022989"/>
    </source>
</evidence>
<keyword evidence="8" id="KW-1185">Reference proteome</keyword>
<organism evidence="7 8">
    <name type="scientific">Stylonychia lemnae</name>
    <name type="common">Ciliate</name>
    <dbReference type="NCBI Taxonomy" id="5949"/>
    <lineage>
        <taxon>Eukaryota</taxon>
        <taxon>Sar</taxon>
        <taxon>Alveolata</taxon>
        <taxon>Ciliophora</taxon>
        <taxon>Intramacronucleata</taxon>
        <taxon>Spirotrichea</taxon>
        <taxon>Stichotrichia</taxon>
        <taxon>Sporadotrichida</taxon>
        <taxon>Oxytrichidae</taxon>
        <taxon>Stylonychinae</taxon>
        <taxon>Stylonychia</taxon>
    </lineage>
</organism>
<evidence type="ECO:0000313" key="7">
    <source>
        <dbReference type="EMBL" id="CDW77425.1"/>
    </source>
</evidence>
<keyword evidence="3 6" id="KW-1133">Transmembrane helix</keyword>
<gene>
    <name evidence="7" type="primary">Contig13167.g14037</name>
    <name evidence="7" type="ORF">STYLEM_6386</name>
</gene>
<dbReference type="Proteomes" id="UP000039865">
    <property type="component" value="Unassembled WGS sequence"/>
</dbReference>